<evidence type="ECO:0000313" key="7">
    <source>
        <dbReference type="Proteomes" id="UP001241072"/>
    </source>
</evidence>
<evidence type="ECO:0000256" key="1">
    <source>
        <dbReference type="ARBA" id="ARBA00001937"/>
    </source>
</evidence>
<dbReference type="Pfam" id="PF16363">
    <property type="entry name" value="GDP_Man_Dehyd"/>
    <property type="match status" value="1"/>
</dbReference>
<dbReference type="EMBL" id="JAUQUB010000001">
    <property type="protein sequence ID" value="MDO7881141.1"/>
    <property type="molecule type" value="Genomic_DNA"/>
</dbReference>
<dbReference type="GO" id="GO:0008446">
    <property type="term" value="F:GDP-mannose 4,6-dehydratase activity"/>
    <property type="evidence" value="ECO:0007669"/>
    <property type="project" value="UniProtKB-EC"/>
</dbReference>
<comment type="similarity">
    <text evidence="2">Belongs to the NAD(P)-dependent epimerase/dehydratase family. GDP-mannose 4,6-dehydratase subfamily.</text>
</comment>
<keyword evidence="4 6" id="KW-0456">Lyase</keyword>
<name>A0ABT9BMY1_9MICO</name>
<dbReference type="PANTHER" id="PTHR43715">
    <property type="entry name" value="GDP-MANNOSE 4,6-DEHYDRATASE"/>
    <property type="match status" value="1"/>
</dbReference>
<dbReference type="PANTHER" id="PTHR43715:SF1">
    <property type="entry name" value="GDP-MANNOSE 4,6 DEHYDRATASE"/>
    <property type="match status" value="1"/>
</dbReference>
<organism evidence="6 7">
    <name type="scientific">Antiquaquibacter soli</name>
    <dbReference type="NCBI Taxonomy" id="3064523"/>
    <lineage>
        <taxon>Bacteria</taxon>
        <taxon>Bacillati</taxon>
        <taxon>Actinomycetota</taxon>
        <taxon>Actinomycetes</taxon>
        <taxon>Micrococcales</taxon>
        <taxon>Microbacteriaceae</taxon>
        <taxon>Antiquaquibacter</taxon>
    </lineage>
</organism>
<evidence type="ECO:0000313" key="6">
    <source>
        <dbReference type="EMBL" id="MDO7881141.1"/>
    </source>
</evidence>
<evidence type="ECO:0000259" key="5">
    <source>
        <dbReference type="Pfam" id="PF16363"/>
    </source>
</evidence>
<gene>
    <name evidence="6" type="ORF">Q5716_02760</name>
</gene>
<feature type="domain" description="NAD(P)-binding" evidence="5">
    <location>
        <begin position="5"/>
        <end position="303"/>
    </location>
</feature>
<comment type="caution">
    <text evidence="6">The sequence shown here is derived from an EMBL/GenBank/DDBJ whole genome shotgun (WGS) entry which is preliminary data.</text>
</comment>
<dbReference type="RefSeq" id="WP_305001556.1">
    <property type="nucleotide sequence ID" value="NZ_JAUQUB010000001.1"/>
</dbReference>
<dbReference type="InterPro" id="IPR016040">
    <property type="entry name" value="NAD(P)-bd_dom"/>
</dbReference>
<proteinExistence type="inferred from homology"/>
<accession>A0ABT9BMY1</accession>
<dbReference type="Gene3D" id="3.90.25.10">
    <property type="entry name" value="UDP-galactose 4-epimerase, domain 1"/>
    <property type="match status" value="1"/>
</dbReference>
<evidence type="ECO:0000256" key="4">
    <source>
        <dbReference type="ARBA" id="ARBA00023239"/>
    </source>
</evidence>
<evidence type="ECO:0000256" key="3">
    <source>
        <dbReference type="ARBA" id="ARBA00011989"/>
    </source>
</evidence>
<dbReference type="Gene3D" id="3.40.50.720">
    <property type="entry name" value="NAD(P)-binding Rossmann-like Domain"/>
    <property type="match status" value="1"/>
</dbReference>
<dbReference type="SUPFAM" id="SSF51735">
    <property type="entry name" value="NAD(P)-binding Rossmann-fold domains"/>
    <property type="match status" value="1"/>
</dbReference>
<keyword evidence="7" id="KW-1185">Reference proteome</keyword>
<dbReference type="EC" id="4.2.1.47" evidence="3"/>
<sequence>MSRVLITGITGQDGSYLAEQLVAEGHEVHGTALRSDDAVAGAEVHVVDLAQPGIGDLVRSVEPDEVYNLAAVSSVFQSWQQPALTAAVNGVAAAEMLAACRDLTEAGHPVRFVQASSAEIFGVPSEIPQTESTAIRPTSPYGAAKAYAHSLVNVYRGAGVWAASCILYNHESPRRPEQFVTRKITASAARIARGLQERLELGSLSARRDWGWAPDYADALRLALRADEPDDYVIATGVSHSVEDFVAAAFSRVGIDDWRSVVTTSEGLLRPGDAPQQVGDATHARDVLGWSPTLGFSEIVDAMVDADLAALDG</sequence>
<reference evidence="6 7" key="1">
    <citation type="submission" date="2023-07" db="EMBL/GenBank/DDBJ databases">
        <title>Protaetiibacter sp. nov WY-16 isolated from soil.</title>
        <authorList>
            <person name="Liu B."/>
            <person name="Wan Y."/>
        </authorList>
    </citation>
    <scope>NUCLEOTIDE SEQUENCE [LARGE SCALE GENOMIC DNA]</scope>
    <source>
        <strain evidence="6 7">WY-16</strain>
    </source>
</reference>
<protein>
    <recommendedName>
        <fullName evidence="3">GDP-mannose 4,6-dehydratase</fullName>
        <ecNumber evidence="3">4.2.1.47</ecNumber>
    </recommendedName>
</protein>
<dbReference type="Proteomes" id="UP001241072">
    <property type="component" value="Unassembled WGS sequence"/>
</dbReference>
<comment type="cofactor">
    <cofactor evidence="1">
        <name>NADP(+)</name>
        <dbReference type="ChEBI" id="CHEBI:58349"/>
    </cofactor>
</comment>
<dbReference type="CDD" id="cd05260">
    <property type="entry name" value="GDP_MD_SDR_e"/>
    <property type="match status" value="1"/>
</dbReference>
<dbReference type="InterPro" id="IPR036291">
    <property type="entry name" value="NAD(P)-bd_dom_sf"/>
</dbReference>
<dbReference type="InterPro" id="IPR006368">
    <property type="entry name" value="GDP_Man_deHydtase"/>
</dbReference>
<evidence type="ECO:0000256" key="2">
    <source>
        <dbReference type="ARBA" id="ARBA00009263"/>
    </source>
</evidence>